<dbReference type="EMBL" id="AP025592">
    <property type="protein sequence ID" value="BDG07077.1"/>
    <property type="molecule type" value="Genomic_DNA"/>
</dbReference>
<keyword evidence="2" id="KW-0560">Oxidoreductase</keyword>
<name>A0ABN6N1K7_9BACT</name>
<gene>
    <name evidence="4" type="ORF">AMPC_01900</name>
</gene>
<dbReference type="PANTHER" id="PTHR43400">
    <property type="entry name" value="FUMARATE REDUCTASE"/>
    <property type="match status" value="1"/>
</dbReference>
<evidence type="ECO:0000259" key="3">
    <source>
        <dbReference type="Pfam" id="PF00890"/>
    </source>
</evidence>
<proteinExistence type="predicted"/>
<evidence type="ECO:0000313" key="5">
    <source>
        <dbReference type="Proteomes" id="UP001162734"/>
    </source>
</evidence>
<evidence type="ECO:0000256" key="2">
    <source>
        <dbReference type="ARBA" id="ARBA00023002"/>
    </source>
</evidence>
<dbReference type="InterPro" id="IPR003953">
    <property type="entry name" value="FAD-dep_OxRdtase_2_FAD-bd"/>
</dbReference>
<keyword evidence="1" id="KW-0285">Flavoprotein</keyword>
<dbReference type="InterPro" id="IPR050315">
    <property type="entry name" value="FAD-oxidoreductase_2"/>
</dbReference>
<accession>A0ABN6N1K7</accession>
<dbReference type="Pfam" id="PF00890">
    <property type="entry name" value="FAD_binding_2"/>
    <property type="match status" value="1"/>
</dbReference>
<dbReference type="RefSeq" id="WP_248343685.1">
    <property type="nucleotide sequence ID" value="NZ_AP025592.1"/>
</dbReference>
<dbReference type="Proteomes" id="UP001162734">
    <property type="component" value="Chromosome"/>
</dbReference>
<evidence type="ECO:0000313" key="4">
    <source>
        <dbReference type="EMBL" id="BDG07077.1"/>
    </source>
</evidence>
<organism evidence="4 5">
    <name type="scientific">Anaeromyxobacter paludicola</name>
    <dbReference type="NCBI Taxonomy" id="2918171"/>
    <lineage>
        <taxon>Bacteria</taxon>
        <taxon>Pseudomonadati</taxon>
        <taxon>Myxococcota</taxon>
        <taxon>Myxococcia</taxon>
        <taxon>Myxococcales</taxon>
        <taxon>Cystobacterineae</taxon>
        <taxon>Anaeromyxobacteraceae</taxon>
        <taxon>Anaeromyxobacter</taxon>
    </lineage>
</organism>
<dbReference type="Gene3D" id="3.50.50.60">
    <property type="entry name" value="FAD/NAD(P)-binding domain"/>
    <property type="match status" value="2"/>
</dbReference>
<evidence type="ECO:0000256" key="1">
    <source>
        <dbReference type="ARBA" id="ARBA00022630"/>
    </source>
</evidence>
<feature type="domain" description="FAD-dependent oxidoreductase 2 FAD-binding" evidence="3">
    <location>
        <begin position="11"/>
        <end position="418"/>
    </location>
</feature>
<dbReference type="InterPro" id="IPR036188">
    <property type="entry name" value="FAD/NAD-bd_sf"/>
</dbReference>
<dbReference type="SUPFAM" id="SSF51905">
    <property type="entry name" value="FAD/NAD(P)-binding domain"/>
    <property type="match status" value="1"/>
</dbReference>
<sequence length="446" mass="45441">MSPGEPAPPLDVLVLGGGLAGAVAALAARERGARVALVRRSPGASALSSGAVGVAWDADALPGDPLRARRGWLESARRLGARRPEHPYAVVGEGLRELPAALAFAASELEALLAPPLERNRFLATAHGAALGAALCQRSMAAGDLLEVRGRLAVAGFRGHLGWDARLVAGGLARYAPLGGPEPVAVELDLFAGPGEGLLRPHELARALEPPGAAEEAGRRLREALPAGAAAALLPPVLGLRLEARVPERLSAAAGLPVAELLGDVPSVPGLRLQDAMERRLRQAGVELVEGPVERAEAPGLALLAGGRELVAGAWVLATGRYTGGGVARRGRLLEPVLGLPVHAGGEDPAGPRLHARPPAALTRAGCFEPQPLLAAGLRVDPELRPLGEDGRPFHPRLFAAGGVLGGHEPAQDGTGLGVAILTGYVAGRGAAFTSLRCAGSGFASR</sequence>
<reference evidence="5" key="1">
    <citation type="journal article" date="2022" name="Int. J. Syst. Evol. Microbiol.">
        <title>Anaeromyxobacter oryzae sp. nov., Anaeromyxobacter diazotrophicus sp. nov. and Anaeromyxobacter paludicola sp. nov., isolated from paddy soils.</title>
        <authorList>
            <person name="Itoh H."/>
            <person name="Xu Z."/>
            <person name="Mise K."/>
            <person name="Masuda Y."/>
            <person name="Ushijima N."/>
            <person name="Hayakawa C."/>
            <person name="Shiratori Y."/>
            <person name="Senoo K."/>
        </authorList>
    </citation>
    <scope>NUCLEOTIDE SEQUENCE [LARGE SCALE GENOMIC DNA]</scope>
    <source>
        <strain evidence="5">Red630</strain>
    </source>
</reference>
<protein>
    <recommendedName>
        <fullName evidence="3">FAD-dependent oxidoreductase 2 FAD-binding domain-containing protein</fullName>
    </recommendedName>
</protein>
<keyword evidence="5" id="KW-1185">Reference proteome</keyword>